<dbReference type="Pfam" id="PF02769">
    <property type="entry name" value="AIRS_C"/>
    <property type="match status" value="1"/>
</dbReference>
<organism evidence="4 5">
    <name type="scientific">Alkaliphilus metalliredigens (strain QYMF)</name>
    <dbReference type="NCBI Taxonomy" id="293826"/>
    <lineage>
        <taxon>Bacteria</taxon>
        <taxon>Bacillati</taxon>
        <taxon>Bacillota</taxon>
        <taxon>Clostridia</taxon>
        <taxon>Peptostreptococcales</taxon>
        <taxon>Natronincolaceae</taxon>
        <taxon>Alkaliphilus</taxon>
    </lineage>
</organism>
<dbReference type="InterPro" id="IPR016188">
    <property type="entry name" value="PurM-like_N"/>
</dbReference>
<dbReference type="SUPFAM" id="SSF56042">
    <property type="entry name" value="PurM C-terminal domain-like"/>
    <property type="match status" value="1"/>
</dbReference>
<keyword evidence="5" id="KW-1185">Reference proteome</keyword>
<dbReference type="Gene3D" id="3.90.650.10">
    <property type="entry name" value="PurM-like C-terminal domain"/>
    <property type="match status" value="1"/>
</dbReference>
<dbReference type="RefSeq" id="WP_012062214.1">
    <property type="nucleotide sequence ID" value="NC_009633.1"/>
</dbReference>
<dbReference type="PANTHER" id="PTHR30303:SF4">
    <property type="entry name" value="HYDROGENASE EXPRESSION_FORMATION PROTEIN HYPE"/>
    <property type="match status" value="1"/>
</dbReference>
<dbReference type="CDD" id="cd06061">
    <property type="entry name" value="PurM-like1"/>
    <property type="match status" value="1"/>
</dbReference>
<dbReference type="PANTHER" id="PTHR30303">
    <property type="entry name" value="HYDROGENASE ISOENZYMES FORMATION PROTEIN HYPE"/>
    <property type="match status" value="1"/>
</dbReference>
<dbReference type="EMBL" id="CP000724">
    <property type="protein sequence ID" value="ABR47172.1"/>
    <property type="molecule type" value="Genomic_DNA"/>
</dbReference>
<dbReference type="InterPro" id="IPR036676">
    <property type="entry name" value="PurM-like_C_sf"/>
</dbReference>
<evidence type="ECO:0000313" key="5">
    <source>
        <dbReference type="Proteomes" id="UP000001572"/>
    </source>
</evidence>
<dbReference type="InterPro" id="IPR036921">
    <property type="entry name" value="PurM-like_N_sf"/>
</dbReference>
<dbReference type="HOGENOM" id="CLU_041631_0_0_9"/>
<dbReference type="OrthoDB" id="153904at2"/>
<dbReference type="STRING" id="293826.Amet_0952"/>
<comment type="similarity">
    <text evidence="1">Belongs to the HypE family.</text>
</comment>
<evidence type="ECO:0000313" key="4">
    <source>
        <dbReference type="EMBL" id="ABR47172.1"/>
    </source>
</evidence>
<dbReference type="eggNOG" id="COG0309">
    <property type="taxonomic scope" value="Bacteria"/>
</dbReference>
<dbReference type="Proteomes" id="UP000001572">
    <property type="component" value="Chromosome"/>
</dbReference>
<gene>
    <name evidence="4" type="ordered locus">Amet_0952</name>
</gene>
<dbReference type="SUPFAM" id="SSF55326">
    <property type="entry name" value="PurM N-terminal domain-like"/>
    <property type="match status" value="1"/>
</dbReference>
<feature type="domain" description="PurM-like C-terminal" evidence="3">
    <location>
        <begin position="151"/>
        <end position="304"/>
    </location>
</feature>
<dbReference type="AlphaFoldDB" id="A6TLV4"/>
<dbReference type="InterPro" id="IPR010918">
    <property type="entry name" value="PurM-like_C_dom"/>
</dbReference>
<name>A6TLV4_ALKMQ</name>
<feature type="domain" description="PurM-like N-terminal" evidence="2">
    <location>
        <begin position="33"/>
        <end position="138"/>
    </location>
</feature>
<dbReference type="KEGG" id="amt:Amet_0952"/>
<evidence type="ECO:0000259" key="2">
    <source>
        <dbReference type="Pfam" id="PF00586"/>
    </source>
</evidence>
<evidence type="ECO:0000259" key="3">
    <source>
        <dbReference type="Pfam" id="PF02769"/>
    </source>
</evidence>
<reference evidence="5" key="1">
    <citation type="journal article" date="2016" name="Genome Announc.">
        <title>Complete genome sequence of Alkaliphilus metalliredigens strain QYMF, an alkaliphilic and metal-reducing bacterium isolated from borax-contaminated leachate ponds.</title>
        <authorList>
            <person name="Hwang C."/>
            <person name="Copeland A."/>
            <person name="Lucas S."/>
            <person name="Lapidus A."/>
            <person name="Barry K."/>
            <person name="Detter J.C."/>
            <person name="Glavina Del Rio T."/>
            <person name="Hammon N."/>
            <person name="Israni S."/>
            <person name="Dalin E."/>
            <person name="Tice H."/>
            <person name="Pitluck S."/>
            <person name="Chertkov O."/>
            <person name="Brettin T."/>
            <person name="Bruce D."/>
            <person name="Han C."/>
            <person name="Schmutz J."/>
            <person name="Larimer F."/>
            <person name="Land M.L."/>
            <person name="Hauser L."/>
            <person name="Kyrpides N."/>
            <person name="Mikhailova N."/>
            <person name="Ye Q."/>
            <person name="Zhou J."/>
            <person name="Richardson P."/>
            <person name="Fields M.W."/>
        </authorList>
    </citation>
    <scope>NUCLEOTIDE SEQUENCE [LARGE SCALE GENOMIC DNA]</scope>
    <source>
        <strain evidence="5">QYMF</strain>
    </source>
</reference>
<protein>
    <submittedName>
        <fullName evidence="4">AIR synthase related protein domain protein</fullName>
    </submittedName>
</protein>
<evidence type="ECO:0000256" key="1">
    <source>
        <dbReference type="ARBA" id="ARBA00006243"/>
    </source>
</evidence>
<dbReference type="Pfam" id="PF00586">
    <property type="entry name" value="AIRS"/>
    <property type="match status" value="1"/>
</dbReference>
<dbReference type="GO" id="GO:0051604">
    <property type="term" value="P:protein maturation"/>
    <property type="evidence" value="ECO:0007669"/>
    <property type="project" value="TreeGrafter"/>
</dbReference>
<proteinExistence type="inferred from homology"/>
<accession>A6TLV4</accession>
<dbReference type="InterPro" id="IPR011854">
    <property type="entry name" value="HypE"/>
</dbReference>
<sequence length="327" mass="35124">MKIGKVPTEILKEVIFSNIQHRRSEVLVRPSIGEDCAVVDFEEYVLVMSTDPITGAGKDIGSLAVHISCNDIASNGVAPLGIMLTILAPPNTTKKELALVMEEANRAAASVDVEIIGGHTEITDAVNRMVISSTAIGKQLKKEMTVSSGAQVGDIVLMTKHAGLEGTAIIAGDLEDRLLGKISKETLQRAQDFGKDISVVKEGVLAGRVGVTSMHDVTEGGILGALWEMAEASNLGIKIEADKIPIREETKEICHHLSIDPLRLISSGVMAMTVVPSKLALLMKTLRAEGILVTQIGTIEVGERVLLKENIREELRPPDVDELYKVI</sequence>
<dbReference type="Gene3D" id="3.30.1330.10">
    <property type="entry name" value="PurM-like, N-terminal domain"/>
    <property type="match status" value="1"/>
</dbReference>
<dbReference type="PIRSF" id="PIRSF005644">
    <property type="entry name" value="Hdrgns_mtr_HypE"/>
    <property type="match status" value="1"/>
</dbReference>